<dbReference type="SMART" id="SM00345">
    <property type="entry name" value="HTH_GNTR"/>
    <property type="match status" value="1"/>
</dbReference>
<dbReference type="PANTHER" id="PTHR43537">
    <property type="entry name" value="TRANSCRIPTIONAL REGULATOR, GNTR FAMILY"/>
    <property type="match status" value="1"/>
</dbReference>
<dbReference type="SUPFAM" id="SSF48008">
    <property type="entry name" value="GntR ligand-binding domain-like"/>
    <property type="match status" value="1"/>
</dbReference>
<dbReference type="InterPro" id="IPR000524">
    <property type="entry name" value="Tscrpt_reg_HTH_GntR"/>
</dbReference>
<dbReference type="SMART" id="SM00895">
    <property type="entry name" value="FCD"/>
    <property type="match status" value="1"/>
</dbReference>
<evidence type="ECO:0000256" key="1">
    <source>
        <dbReference type="ARBA" id="ARBA00023015"/>
    </source>
</evidence>
<dbReference type="InterPro" id="IPR008920">
    <property type="entry name" value="TF_FadR/GntR_C"/>
</dbReference>
<reference evidence="5 6" key="1">
    <citation type="submission" date="2023-03" db="EMBL/GenBank/DDBJ databases">
        <title>Roseibium porphyridii sp. nov. and Roseibium rhodosorbium sp. nov. isolated from marine algae, Porphyridium cruentum and Rhodosorus marinus, respectively.</title>
        <authorList>
            <person name="Lee M.W."/>
            <person name="Choi B.J."/>
            <person name="Lee J.K."/>
            <person name="Choi D.G."/>
            <person name="Baek J.H."/>
            <person name="Bayburt H."/>
            <person name="Kim J.M."/>
            <person name="Han D.M."/>
            <person name="Kim K.H."/>
            <person name="Jeon C.O."/>
        </authorList>
    </citation>
    <scope>NUCLEOTIDE SEQUENCE [LARGE SCALE GENOMIC DNA]</scope>
    <source>
        <strain evidence="5 6">KMA01</strain>
    </source>
</reference>
<evidence type="ECO:0000256" key="2">
    <source>
        <dbReference type="ARBA" id="ARBA00023125"/>
    </source>
</evidence>
<evidence type="ECO:0000313" key="6">
    <source>
        <dbReference type="Proteomes" id="UP001209803"/>
    </source>
</evidence>
<dbReference type="CDD" id="cd07377">
    <property type="entry name" value="WHTH_GntR"/>
    <property type="match status" value="1"/>
</dbReference>
<dbReference type="Gene3D" id="1.20.120.530">
    <property type="entry name" value="GntR ligand-binding domain-like"/>
    <property type="match status" value="1"/>
</dbReference>
<dbReference type="Gene3D" id="1.10.10.10">
    <property type="entry name" value="Winged helix-like DNA-binding domain superfamily/Winged helix DNA-binding domain"/>
    <property type="match status" value="1"/>
</dbReference>
<dbReference type="Pfam" id="PF07729">
    <property type="entry name" value="FCD"/>
    <property type="match status" value="1"/>
</dbReference>
<sequence length="219" mass="24664">MRIRSKTASLEDEVYLQLREMILAGELVSGEKLVQEDLSERLGVSRTPLRSAIAKLEGEDFVRMSSRSEAYVAEFGTRQIVDLFEVRAVLEGLICRLLAPTIEQKHILYLRSVITAAQPAVETGDTQAYRDADVEFHTYLTKLVTQGNLIKMLDSVHAIMSMSLSQGILRSPAETHPEHLAIIDALEAKNPDQAERLMIQHIRKTIELLRLRIADEEAN</sequence>
<dbReference type="PANTHER" id="PTHR43537:SF49">
    <property type="entry name" value="TRANSCRIPTIONAL REGULATORY PROTEIN"/>
    <property type="match status" value="1"/>
</dbReference>
<accession>A0ABY8FB72</accession>
<keyword evidence="1" id="KW-0805">Transcription regulation</keyword>
<evidence type="ECO:0000259" key="4">
    <source>
        <dbReference type="PROSITE" id="PS50949"/>
    </source>
</evidence>
<dbReference type="EMBL" id="CP120863">
    <property type="protein sequence ID" value="WFE89868.1"/>
    <property type="molecule type" value="Genomic_DNA"/>
</dbReference>
<dbReference type="InterPro" id="IPR011711">
    <property type="entry name" value="GntR_C"/>
</dbReference>
<evidence type="ECO:0000313" key="5">
    <source>
        <dbReference type="EMBL" id="WFE89868.1"/>
    </source>
</evidence>
<dbReference type="Proteomes" id="UP001209803">
    <property type="component" value="Chromosome"/>
</dbReference>
<dbReference type="Pfam" id="PF00392">
    <property type="entry name" value="GntR"/>
    <property type="match status" value="1"/>
</dbReference>
<evidence type="ECO:0000256" key="3">
    <source>
        <dbReference type="ARBA" id="ARBA00023163"/>
    </source>
</evidence>
<feature type="domain" description="HTH gntR-type" evidence="4">
    <location>
        <begin position="8"/>
        <end position="75"/>
    </location>
</feature>
<name>A0ABY8FB72_9HYPH</name>
<dbReference type="InterPro" id="IPR036390">
    <property type="entry name" value="WH_DNA-bd_sf"/>
</dbReference>
<proteinExistence type="predicted"/>
<keyword evidence="6" id="KW-1185">Reference proteome</keyword>
<keyword evidence="3" id="KW-0804">Transcription</keyword>
<dbReference type="PROSITE" id="PS50949">
    <property type="entry name" value="HTH_GNTR"/>
    <property type="match status" value="1"/>
</dbReference>
<dbReference type="SUPFAM" id="SSF46785">
    <property type="entry name" value="Winged helix' DNA-binding domain"/>
    <property type="match status" value="1"/>
</dbReference>
<dbReference type="InterPro" id="IPR036388">
    <property type="entry name" value="WH-like_DNA-bd_sf"/>
</dbReference>
<dbReference type="RefSeq" id="WP_265680107.1">
    <property type="nucleotide sequence ID" value="NZ_CP120863.1"/>
</dbReference>
<keyword evidence="2" id="KW-0238">DNA-binding</keyword>
<organism evidence="5 6">
    <name type="scientific">Roseibium porphyridii</name>
    <dbReference type="NCBI Taxonomy" id="2866279"/>
    <lineage>
        <taxon>Bacteria</taxon>
        <taxon>Pseudomonadati</taxon>
        <taxon>Pseudomonadota</taxon>
        <taxon>Alphaproteobacteria</taxon>
        <taxon>Hyphomicrobiales</taxon>
        <taxon>Stappiaceae</taxon>
        <taxon>Roseibium</taxon>
    </lineage>
</organism>
<protein>
    <submittedName>
        <fullName evidence="5">GntR family transcriptional regulator</fullName>
    </submittedName>
</protein>
<gene>
    <name evidence="5" type="ORF">K1718_00485</name>
</gene>